<evidence type="ECO:0000313" key="2">
    <source>
        <dbReference type="Proteomes" id="UP000887574"/>
    </source>
</evidence>
<dbReference type="PANTHER" id="PTHR12790">
    <property type="entry name" value="TRANSCRIPTION INITIATION FACTOR IA RRN3"/>
    <property type="match status" value="1"/>
</dbReference>
<dbReference type="AlphaFoldDB" id="A0A915DIQ5"/>
<keyword evidence="2" id="KW-1185">Reference proteome</keyword>
<dbReference type="Pfam" id="PF05327">
    <property type="entry name" value="RRN3"/>
    <property type="match status" value="1"/>
</dbReference>
<evidence type="ECO:0000256" key="1">
    <source>
        <dbReference type="ARBA" id="ARBA00010098"/>
    </source>
</evidence>
<dbReference type="GO" id="GO:0001181">
    <property type="term" value="F:RNA polymerase I general transcription initiation factor activity"/>
    <property type="evidence" value="ECO:0007669"/>
    <property type="project" value="InterPro"/>
</dbReference>
<dbReference type="WBParaSite" id="jg19883">
    <property type="protein sequence ID" value="jg19883"/>
    <property type="gene ID" value="jg19883"/>
</dbReference>
<reference evidence="3" key="1">
    <citation type="submission" date="2022-11" db="UniProtKB">
        <authorList>
            <consortium name="WormBaseParasite"/>
        </authorList>
    </citation>
    <scope>IDENTIFICATION</scope>
</reference>
<organism evidence="2 3">
    <name type="scientific">Ditylenchus dipsaci</name>
    <dbReference type="NCBI Taxonomy" id="166011"/>
    <lineage>
        <taxon>Eukaryota</taxon>
        <taxon>Metazoa</taxon>
        <taxon>Ecdysozoa</taxon>
        <taxon>Nematoda</taxon>
        <taxon>Chromadorea</taxon>
        <taxon>Rhabditida</taxon>
        <taxon>Tylenchina</taxon>
        <taxon>Tylenchomorpha</taxon>
        <taxon>Sphaerularioidea</taxon>
        <taxon>Anguinidae</taxon>
        <taxon>Anguininae</taxon>
        <taxon>Ditylenchus</taxon>
    </lineage>
</organism>
<sequence length="240" mass="27409">MPARVLKPKEDPVSGKEIIQSYVELRPLAVDKYNQLHKALDLFESWDAQSKIGFLSQFMDLADILESNCSDIVAQFCRLKWITVPSVIRQNFVDFLASLAILHTSHVESILKSVTSHFIPELKMDSATKEMRLSLSSGDQEEIYQLAHRCVEHIISCCPRYTSSLNKCCALNFPHFRHHTLKIMGYIRNLIVLGEQFPSFGQDLWSLIIDHMVHLDTASFGKASFDSEQIFQSVGFCCFF</sequence>
<protein>
    <submittedName>
        <fullName evidence="3">Uncharacterized protein</fullName>
    </submittedName>
</protein>
<evidence type="ECO:0000313" key="3">
    <source>
        <dbReference type="WBParaSite" id="jg19883"/>
    </source>
</evidence>
<comment type="similarity">
    <text evidence="1">Belongs to the RRN3 family.</text>
</comment>
<dbReference type="GO" id="GO:0006361">
    <property type="term" value="P:transcription initiation at RNA polymerase I promoter"/>
    <property type="evidence" value="ECO:0007669"/>
    <property type="project" value="InterPro"/>
</dbReference>
<dbReference type="PANTHER" id="PTHR12790:SF0">
    <property type="entry name" value="RNA POLYMERASE I-SPECIFIC TRANSCRIPTION INITIATION FACTOR RRN3-RELATED"/>
    <property type="match status" value="1"/>
</dbReference>
<dbReference type="GO" id="GO:0005634">
    <property type="term" value="C:nucleus"/>
    <property type="evidence" value="ECO:0007669"/>
    <property type="project" value="TreeGrafter"/>
</dbReference>
<name>A0A915DIQ5_9BILA</name>
<proteinExistence type="inferred from homology"/>
<accession>A0A915DIQ5</accession>
<dbReference type="InterPro" id="IPR007991">
    <property type="entry name" value="RNA_pol_I_trans_ini_fac_RRN3"/>
</dbReference>
<dbReference type="GO" id="GO:0001042">
    <property type="term" value="F:RNA polymerase I core binding"/>
    <property type="evidence" value="ECO:0007669"/>
    <property type="project" value="TreeGrafter"/>
</dbReference>
<dbReference type="Proteomes" id="UP000887574">
    <property type="component" value="Unplaced"/>
</dbReference>